<keyword evidence="2" id="KW-1185">Reference proteome</keyword>
<evidence type="ECO:0000313" key="1">
    <source>
        <dbReference type="EMBL" id="CAK5039688.1"/>
    </source>
</evidence>
<sequence>MFNTNFFTLFYILLLCLKFSFVNSRKYKYESSYSFLSLLNENNLEGRRFCINYQQWKQKELPSSFEEAPIFNLFWWNKINNTNICEGYNEFKFPSNSIVPADYITEFNKLRKLCSEQPGFNYSDPNSVRNEVKIMMAASIKNILFLVEKGKKNAYDLHNYLFTHFYNAELNSIKDKSLNVFYLLSKTGKLKIYQPKSLFPMDPAVVVLWGFAFISILIGSIWSVLDIKNKLAKYVNTALEDLQLNQNASLPLSTEASFTQITEISVNSTTQNERFSTTQNSTAQNERKRSSQSSELANMSVWQHCISVFIALSFVVFILMFAFFFRDYAVNGFNFFLIFLGSIAIKSCFYAILQYLLNGYEYEMFSLRQIFFCFNKRREELNNQQNAQNSSNSLQQQQNSSKKSFLDNPFKLFSTLSFIFSLGICLYWFYIRNKYYAFYLLDFINITICIYAIRFSRIRSLRLITFFLLAFFVYDLFMVFGTRLLTSDGCSVMLQVVTGTDCQPTRLPEGEFQPVAPIDIKTKIPEKLPLLFYVPLLADPMAECFDIQVEREFKNVLLGYLIAYCFYVDLIKKSKFHLYGLISLIGYSFGMFCTFVALLLMETGQPALIYLIPFTLIPVCLCGFFEGTLGKMWRGEI</sequence>
<gene>
    <name evidence="1" type="ORF">MENTE1834_LOCUS10009</name>
</gene>
<protein>
    <submittedName>
        <fullName evidence="1">Uncharacterized protein</fullName>
    </submittedName>
</protein>
<name>A0ACB0YBG4_MELEN</name>
<dbReference type="Proteomes" id="UP001497535">
    <property type="component" value="Unassembled WGS sequence"/>
</dbReference>
<accession>A0ACB0YBG4</accession>
<reference evidence="1" key="1">
    <citation type="submission" date="2023-11" db="EMBL/GenBank/DDBJ databases">
        <authorList>
            <person name="Poullet M."/>
        </authorList>
    </citation>
    <scope>NUCLEOTIDE SEQUENCE</scope>
    <source>
        <strain evidence="1">E1834</strain>
    </source>
</reference>
<evidence type="ECO:0000313" key="2">
    <source>
        <dbReference type="Proteomes" id="UP001497535"/>
    </source>
</evidence>
<proteinExistence type="predicted"/>
<organism evidence="1 2">
    <name type="scientific">Meloidogyne enterolobii</name>
    <name type="common">Root-knot nematode worm</name>
    <name type="synonym">Meloidogyne mayaguensis</name>
    <dbReference type="NCBI Taxonomy" id="390850"/>
    <lineage>
        <taxon>Eukaryota</taxon>
        <taxon>Metazoa</taxon>
        <taxon>Ecdysozoa</taxon>
        <taxon>Nematoda</taxon>
        <taxon>Chromadorea</taxon>
        <taxon>Rhabditida</taxon>
        <taxon>Tylenchina</taxon>
        <taxon>Tylenchomorpha</taxon>
        <taxon>Tylenchoidea</taxon>
        <taxon>Meloidogynidae</taxon>
        <taxon>Meloidogyninae</taxon>
        <taxon>Meloidogyne</taxon>
    </lineage>
</organism>
<dbReference type="EMBL" id="CAVMJV010000009">
    <property type="protein sequence ID" value="CAK5039688.1"/>
    <property type="molecule type" value="Genomic_DNA"/>
</dbReference>
<comment type="caution">
    <text evidence="1">The sequence shown here is derived from an EMBL/GenBank/DDBJ whole genome shotgun (WGS) entry which is preliminary data.</text>
</comment>